<keyword evidence="7 8" id="KW-0472">Membrane</keyword>
<dbReference type="InterPro" id="IPR030946">
    <property type="entry name" value="EcfA2"/>
</dbReference>
<dbReference type="PROSITE" id="PS00211">
    <property type="entry name" value="ABC_TRANSPORTER_1"/>
    <property type="match status" value="1"/>
</dbReference>
<proteinExistence type="inferred from homology"/>
<keyword evidence="5 8" id="KW-0067">ATP-binding</keyword>
<evidence type="ECO:0000256" key="5">
    <source>
        <dbReference type="ARBA" id="ARBA00022840"/>
    </source>
</evidence>
<sequence>MAITFKGVTYDYQAGTPMSFSALKNIDLTVPDGDYLAVIGHTGSGKSTLVQHMNALLKPTSGSVTIGEREITSQTNNKDLKPLRKEVGMVFQFPEHQLFEETVKKDIMFGPMNFGKNEVEADQLADQMIDIVGLPENTADRSPFELSGGQMRRVAIAGVLAMQPRVLILDEPTAGLDPQGRTEMMAMFNRLHQEQGLTIILVTHQMEDVANYAKHVLVMDHGEAAKYGTAEEVFTDVEWLRANNLDLPIATQFAHQLTQRGANFTTVPLTTAELAQELARQLGGKRHE</sequence>
<dbReference type="InterPro" id="IPR017871">
    <property type="entry name" value="ABC_transporter-like_CS"/>
</dbReference>
<dbReference type="NCBIfam" id="TIGR04521">
    <property type="entry name" value="ECF_ATPase_2"/>
    <property type="match status" value="1"/>
</dbReference>
<dbReference type="InterPro" id="IPR015856">
    <property type="entry name" value="ABC_transpr_CbiO/EcfA_su"/>
</dbReference>
<evidence type="ECO:0000256" key="4">
    <source>
        <dbReference type="ARBA" id="ARBA00022741"/>
    </source>
</evidence>
<dbReference type="CDD" id="cd03225">
    <property type="entry name" value="ABC_cobalt_CbiO_domain1"/>
    <property type="match status" value="1"/>
</dbReference>
<feature type="domain" description="ABC transporter" evidence="9">
    <location>
        <begin position="3"/>
        <end position="246"/>
    </location>
</feature>
<organism evidence="10 11">
    <name type="scientific">Levilactobacillus bambusae</name>
    <dbReference type="NCBI Taxonomy" id="2024736"/>
    <lineage>
        <taxon>Bacteria</taxon>
        <taxon>Bacillati</taxon>
        <taxon>Bacillota</taxon>
        <taxon>Bacilli</taxon>
        <taxon>Lactobacillales</taxon>
        <taxon>Lactobacillaceae</taxon>
        <taxon>Levilactobacillus</taxon>
    </lineage>
</organism>
<dbReference type="GO" id="GO:0005524">
    <property type="term" value="F:ATP binding"/>
    <property type="evidence" value="ECO:0007669"/>
    <property type="project" value="UniProtKB-UniRule"/>
</dbReference>
<dbReference type="EMBL" id="QCXQ01000002">
    <property type="protein sequence ID" value="PWF99953.1"/>
    <property type="molecule type" value="Genomic_DNA"/>
</dbReference>
<dbReference type="InterPro" id="IPR003593">
    <property type="entry name" value="AAA+_ATPase"/>
</dbReference>
<dbReference type="EC" id="7.-.-.-" evidence="8"/>
<dbReference type="SMART" id="SM00382">
    <property type="entry name" value="AAA"/>
    <property type="match status" value="1"/>
</dbReference>
<comment type="caution">
    <text evidence="10">The sequence shown here is derived from an EMBL/GenBank/DDBJ whole genome shotgun (WGS) entry which is preliminary data.</text>
</comment>
<evidence type="ECO:0000256" key="3">
    <source>
        <dbReference type="ARBA" id="ARBA00022475"/>
    </source>
</evidence>
<keyword evidence="4 8" id="KW-0547">Nucleotide-binding</keyword>
<evidence type="ECO:0000313" key="11">
    <source>
        <dbReference type="Proteomes" id="UP000245080"/>
    </source>
</evidence>
<dbReference type="GO" id="GO:0042626">
    <property type="term" value="F:ATPase-coupled transmembrane transporter activity"/>
    <property type="evidence" value="ECO:0007669"/>
    <property type="project" value="TreeGrafter"/>
</dbReference>
<dbReference type="PANTHER" id="PTHR43553:SF27">
    <property type="entry name" value="ENERGY-COUPLING FACTOR TRANSPORTER ATP-BINDING PROTEIN ECFA2"/>
    <property type="match status" value="1"/>
</dbReference>
<dbReference type="PROSITE" id="PS50893">
    <property type="entry name" value="ABC_TRANSPORTER_2"/>
    <property type="match status" value="1"/>
</dbReference>
<keyword evidence="6" id="KW-1278">Translocase</keyword>
<evidence type="ECO:0000256" key="2">
    <source>
        <dbReference type="ARBA" id="ARBA00022448"/>
    </source>
</evidence>
<dbReference type="InterPro" id="IPR027417">
    <property type="entry name" value="P-loop_NTPase"/>
</dbReference>
<name>A0A2V1MY52_9LACO</name>
<dbReference type="OrthoDB" id="9784332at2"/>
<dbReference type="Gene3D" id="3.40.50.300">
    <property type="entry name" value="P-loop containing nucleotide triphosphate hydrolases"/>
    <property type="match status" value="1"/>
</dbReference>
<keyword evidence="2 8" id="KW-0813">Transport</keyword>
<evidence type="ECO:0000313" key="10">
    <source>
        <dbReference type="EMBL" id="PWF99953.1"/>
    </source>
</evidence>
<evidence type="ECO:0000256" key="1">
    <source>
        <dbReference type="ARBA" id="ARBA00004202"/>
    </source>
</evidence>
<comment type="subunit">
    <text evidence="8">Forms a stable energy-coupling factor (ECF) transporter complex composed of 2 membrane-embedded substrate-binding proteins (S component), 2 ATP-binding proteins (A component) and 2 transmembrane proteins (T component).</text>
</comment>
<dbReference type="InterPro" id="IPR050095">
    <property type="entry name" value="ECF_ABC_transporter_ATP-bd"/>
</dbReference>
<evidence type="ECO:0000256" key="7">
    <source>
        <dbReference type="ARBA" id="ARBA00023136"/>
    </source>
</evidence>
<gene>
    <name evidence="10" type="ORF">DCM90_03125</name>
</gene>
<comment type="similarity">
    <text evidence="8">Belongs to the ABC transporter superfamily. Energy-coupling factor EcfA family.</text>
</comment>
<accession>A0A2V1MY52</accession>
<evidence type="ECO:0000256" key="8">
    <source>
        <dbReference type="RuleBase" id="RU365104"/>
    </source>
</evidence>
<evidence type="ECO:0000259" key="9">
    <source>
        <dbReference type="PROSITE" id="PS50893"/>
    </source>
</evidence>
<keyword evidence="3 8" id="KW-1003">Cell membrane</keyword>
<dbReference type="Proteomes" id="UP000245080">
    <property type="component" value="Unassembled WGS sequence"/>
</dbReference>
<protein>
    <recommendedName>
        <fullName evidence="8">Energy-coupling factor transporter ATP-binding protein EcfA2</fullName>
        <ecNumber evidence="8">7.-.-.-</ecNumber>
    </recommendedName>
</protein>
<dbReference type="PANTHER" id="PTHR43553">
    <property type="entry name" value="HEAVY METAL TRANSPORTER"/>
    <property type="match status" value="1"/>
</dbReference>
<dbReference type="NCBIfam" id="NF010155">
    <property type="entry name" value="PRK13634.1"/>
    <property type="match status" value="1"/>
</dbReference>
<dbReference type="SUPFAM" id="SSF52540">
    <property type="entry name" value="P-loop containing nucleoside triphosphate hydrolases"/>
    <property type="match status" value="1"/>
</dbReference>
<comment type="function">
    <text evidence="8">ATP-binding (A) component of a common energy-coupling factor (ECF) ABC-transporter complex.</text>
</comment>
<dbReference type="GO" id="GO:0043190">
    <property type="term" value="C:ATP-binding cassette (ABC) transporter complex"/>
    <property type="evidence" value="ECO:0007669"/>
    <property type="project" value="TreeGrafter"/>
</dbReference>
<dbReference type="Pfam" id="PF00005">
    <property type="entry name" value="ABC_tran"/>
    <property type="match status" value="1"/>
</dbReference>
<keyword evidence="11" id="KW-1185">Reference proteome</keyword>
<evidence type="ECO:0000256" key="6">
    <source>
        <dbReference type="ARBA" id="ARBA00022967"/>
    </source>
</evidence>
<dbReference type="GO" id="GO:0016887">
    <property type="term" value="F:ATP hydrolysis activity"/>
    <property type="evidence" value="ECO:0007669"/>
    <property type="project" value="InterPro"/>
</dbReference>
<comment type="subcellular location">
    <subcellularLocation>
        <location evidence="1 8">Cell membrane</location>
        <topology evidence="1 8">Peripheral membrane protein</topology>
    </subcellularLocation>
</comment>
<dbReference type="RefSeq" id="WP_109249903.1">
    <property type="nucleotide sequence ID" value="NZ_QCXQ01000002.1"/>
</dbReference>
<reference evidence="10 11" key="1">
    <citation type="journal article" date="2018" name="Int. J. Syst. Evol. Microbiol.">
        <title>Lactobacillus bambusae sp. nov., isolated from a traditional fermented Ma-bamboo shoots of Taiwan.</title>
        <authorList>
            <person name="Wang L.-T."/>
        </authorList>
    </citation>
    <scope>NUCLEOTIDE SEQUENCE [LARGE SCALE GENOMIC DNA]</scope>
    <source>
        <strain evidence="10 11">BS-W1</strain>
    </source>
</reference>
<dbReference type="AlphaFoldDB" id="A0A2V1MY52"/>
<dbReference type="FunFam" id="3.40.50.300:FF:000224">
    <property type="entry name" value="Energy-coupling factor transporter ATP-binding protein EcfA"/>
    <property type="match status" value="1"/>
</dbReference>
<dbReference type="InterPro" id="IPR003439">
    <property type="entry name" value="ABC_transporter-like_ATP-bd"/>
</dbReference>